<proteinExistence type="predicted"/>
<comment type="caution">
    <text evidence="1">The sequence shown here is derived from an EMBL/GenBank/DDBJ whole genome shotgun (WGS) entry which is preliminary data.</text>
</comment>
<name>A0ABU2LQ58_9ACTN</name>
<protein>
    <recommendedName>
        <fullName evidence="3">Ankyrin</fullName>
    </recommendedName>
</protein>
<evidence type="ECO:0000313" key="1">
    <source>
        <dbReference type="EMBL" id="MDT0319716.1"/>
    </source>
</evidence>
<reference evidence="2" key="1">
    <citation type="submission" date="2023-07" db="EMBL/GenBank/DDBJ databases">
        <title>30 novel species of actinomycetes from the DSMZ collection.</title>
        <authorList>
            <person name="Nouioui I."/>
        </authorList>
    </citation>
    <scope>NUCLEOTIDE SEQUENCE [LARGE SCALE GENOMIC DNA]</scope>
    <source>
        <strain evidence="2">DSM 44918</strain>
    </source>
</reference>
<dbReference type="EMBL" id="JAVREM010000016">
    <property type="protein sequence ID" value="MDT0319716.1"/>
    <property type="molecule type" value="Genomic_DNA"/>
</dbReference>
<dbReference type="RefSeq" id="WP_311599158.1">
    <property type="nucleotide sequence ID" value="NZ_JAVREM010000016.1"/>
</dbReference>
<sequence>MSCPVEDLDRLAAWAAANRFGFTHIELARGETRSQPMVNVRGGADDAERAARGLAAEGFAVARVKTEAAPWVDGVPQSDEEARDPARYFEHHVKLLLPADHDRPALERLATEHGAHVSWNARRLRKDGRQERFVTQRCHDVGRATAERRLAALLDALHDDGHHVLEVEREFVLHDSNLALDDGWIITREHP</sequence>
<evidence type="ECO:0000313" key="2">
    <source>
        <dbReference type="Proteomes" id="UP001183420"/>
    </source>
</evidence>
<keyword evidence="2" id="KW-1185">Reference proteome</keyword>
<dbReference type="Proteomes" id="UP001183420">
    <property type="component" value="Unassembled WGS sequence"/>
</dbReference>
<gene>
    <name evidence="1" type="ORF">RNC47_15360</name>
</gene>
<accession>A0ABU2LQ58</accession>
<evidence type="ECO:0008006" key="3">
    <source>
        <dbReference type="Google" id="ProtNLM"/>
    </source>
</evidence>
<organism evidence="1 2">
    <name type="scientific">Streptomyces millisiae</name>
    <dbReference type="NCBI Taxonomy" id="3075542"/>
    <lineage>
        <taxon>Bacteria</taxon>
        <taxon>Bacillati</taxon>
        <taxon>Actinomycetota</taxon>
        <taxon>Actinomycetes</taxon>
        <taxon>Kitasatosporales</taxon>
        <taxon>Streptomycetaceae</taxon>
        <taxon>Streptomyces</taxon>
    </lineage>
</organism>